<dbReference type="OrthoDB" id="191995at2759"/>
<dbReference type="GO" id="GO:0016226">
    <property type="term" value="P:iron-sulfur cluster assembly"/>
    <property type="evidence" value="ECO:0007669"/>
    <property type="project" value="TreeGrafter"/>
</dbReference>
<evidence type="ECO:0000259" key="4">
    <source>
        <dbReference type="Pfam" id="PF25455"/>
    </source>
</evidence>
<organism evidence="5">
    <name type="scientific">Octopus bimaculoides</name>
    <name type="common">California two-spotted octopus</name>
    <dbReference type="NCBI Taxonomy" id="37653"/>
    <lineage>
        <taxon>Eukaryota</taxon>
        <taxon>Metazoa</taxon>
        <taxon>Spiralia</taxon>
        <taxon>Lophotrochozoa</taxon>
        <taxon>Mollusca</taxon>
        <taxon>Cephalopoda</taxon>
        <taxon>Coleoidea</taxon>
        <taxon>Octopodiformes</taxon>
        <taxon>Octopoda</taxon>
        <taxon>Incirrata</taxon>
        <taxon>Octopodidae</taxon>
        <taxon>Octopus</taxon>
    </lineage>
</organism>
<dbReference type="NCBIfam" id="TIGR03317">
    <property type="entry name" value="ygfZ_signature"/>
    <property type="match status" value="1"/>
</dbReference>
<keyword evidence="2" id="KW-0809">Transit peptide</keyword>
<dbReference type="PANTHER" id="PTHR22602:SF0">
    <property type="entry name" value="TRANSFERASE CAF17, MITOCHONDRIAL-RELATED"/>
    <property type="match status" value="1"/>
</dbReference>
<feature type="domain" description="CAF17 C-terminal" evidence="4">
    <location>
        <begin position="387"/>
        <end position="460"/>
    </location>
</feature>
<dbReference type="InterPro" id="IPR017703">
    <property type="entry name" value="YgfZ/GCV_T_CS"/>
</dbReference>
<proteinExistence type="predicted"/>
<dbReference type="Gene3D" id="3.30.1360.120">
    <property type="entry name" value="Probable tRNA modification gtpase trme, domain 1"/>
    <property type="match status" value="2"/>
</dbReference>
<protein>
    <recommendedName>
        <fullName evidence="4">CAF17 C-terminal domain-containing protein</fullName>
    </recommendedName>
</protein>
<accession>A0A0L8GNC5</accession>
<dbReference type="AlphaFoldDB" id="A0A0L8GNC5"/>
<dbReference type="InterPro" id="IPR057460">
    <property type="entry name" value="CAF17_C"/>
</dbReference>
<dbReference type="STRING" id="37653.A0A0L8GNC5"/>
<reference evidence="5" key="1">
    <citation type="submission" date="2015-07" db="EMBL/GenBank/DDBJ databases">
        <title>MeaNS - Measles Nucleotide Surveillance Program.</title>
        <authorList>
            <person name="Tran T."/>
            <person name="Druce J."/>
        </authorList>
    </citation>
    <scope>NUCLEOTIDE SEQUENCE</scope>
    <source>
        <strain evidence="5">UCB-OBI-ISO-001</strain>
        <tissue evidence="5">Gonad</tissue>
    </source>
</reference>
<keyword evidence="3" id="KW-0496">Mitochondrion</keyword>
<dbReference type="KEGG" id="obi:106875785"/>
<comment type="subcellular location">
    <subcellularLocation>
        <location evidence="1">Mitochondrion</location>
    </subcellularLocation>
</comment>
<dbReference type="InterPro" id="IPR045179">
    <property type="entry name" value="YgfZ/GcvT"/>
</dbReference>
<dbReference type="Pfam" id="PF25455">
    <property type="entry name" value="Beta-barrel_CAF17_C"/>
    <property type="match status" value="1"/>
</dbReference>
<evidence type="ECO:0000256" key="3">
    <source>
        <dbReference type="ARBA" id="ARBA00023128"/>
    </source>
</evidence>
<dbReference type="InterPro" id="IPR027266">
    <property type="entry name" value="TrmE/GcvT-like"/>
</dbReference>
<evidence type="ECO:0000256" key="1">
    <source>
        <dbReference type="ARBA" id="ARBA00004173"/>
    </source>
</evidence>
<evidence type="ECO:0000313" key="5">
    <source>
        <dbReference type="EMBL" id="KOF78387.1"/>
    </source>
</evidence>
<gene>
    <name evidence="5" type="ORF">OCBIM_22030883mg</name>
</gene>
<evidence type="ECO:0000256" key="2">
    <source>
        <dbReference type="ARBA" id="ARBA00022946"/>
    </source>
</evidence>
<dbReference type="SUPFAM" id="SSF103025">
    <property type="entry name" value="Folate-binding domain"/>
    <property type="match status" value="1"/>
</dbReference>
<dbReference type="PANTHER" id="PTHR22602">
    <property type="entry name" value="TRANSFERASE CAF17, MITOCHONDRIAL-RELATED"/>
    <property type="match status" value="1"/>
</dbReference>
<sequence length="464" mass="53654">MKNFCSHLMTKYEMRGYLYDPETKVQFMEWCYSFPPKLEKLKSQQSVQKIMMLQKFTSLSMKPFLKKVPISSAINCCSYSVFKSLQITPRKLLETNLANFHSRHLSYLSEEYFLSYSNAFFRRCFPKSSSGFRASRLFCNQIVNRCKIDHRIKSHPFTSDVVNSSVKKLDNVKLFHLKSRSLIHLVGTDTSSFLQGLITNDMQQFQNDNKRTMYAMILNVQGRILYDIFIYALPNQSSDFFLECDTSIINDLIKLLKRYKIRKKVSVENTEDKFQVWASFSPPLALSNFLSSEKDSKVEICEPDPRVQDFGSRLILPHDTSCVSNPEEEYHMRRYEMGIAEGTSDLPPGSCFPLENNLVFLNGVSFQKGCYIGQELTARTHHRGVIRKRLMPIFFQSEPGEIMKDKPIVDSTGKNIGKFRGNIGKHGLALLQLKPALQIQDGYFDLDNHKVKPKIPAWWPNLNI</sequence>
<dbReference type="EMBL" id="KQ421116">
    <property type="protein sequence ID" value="KOF78387.1"/>
    <property type="molecule type" value="Genomic_DNA"/>
</dbReference>
<dbReference type="OMA" id="MNADIMN"/>
<name>A0A0L8GNC5_OCTBM</name>
<dbReference type="GO" id="GO:0005759">
    <property type="term" value="C:mitochondrial matrix"/>
    <property type="evidence" value="ECO:0007669"/>
    <property type="project" value="TreeGrafter"/>
</dbReference>